<organism evidence="1 2">
    <name type="scientific">Cuscuta epithymum</name>
    <dbReference type="NCBI Taxonomy" id="186058"/>
    <lineage>
        <taxon>Eukaryota</taxon>
        <taxon>Viridiplantae</taxon>
        <taxon>Streptophyta</taxon>
        <taxon>Embryophyta</taxon>
        <taxon>Tracheophyta</taxon>
        <taxon>Spermatophyta</taxon>
        <taxon>Magnoliopsida</taxon>
        <taxon>eudicotyledons</taxon>
        <taxon>Gunneridae</taxon>
        <taxon>Pentapetalae</taxon>
        <taxon>asterids</taxon>
        <taxon>lamiids</taxon>
        <taxon>Solanales</taxon>
        <taxon>Convolvulaceae</taxon>
        <taxon>Cuscuteae</taxon>
        <taxon>Cuscuta</taxon>
        <taxon>Cuscuta subgen. Cuscuta</taxon>
    </lineage>
</organism>
<proteinExistence type="predicted"/>
<dbReference type="Proteomes" id="UP001152523">
    <property type="component" value="Unassembled WGS sequence"/>
</dbReference>
<evidence type="ECO:0000313" key="2">
    <source>
        <dbReference type="Proteomes" id="UP001152523"/>
    </source>
</evidence>
<dbReference type="AlphaFoldDB" id="A0AAV0F9J5"/>
<reference evidence="1" key="1">
    <citation type="submission" date="2022-07" db="EMBL/GenBank/DDBJ databases">
        <authorList>
            <person name="Macas J."/>
            <person name="Novak P."/>
            <person name="Neumann P."/>
        </authorList>
    </citation>
    <scope>NUCLEOTIDE SEQUENCE</scope>
</reference>
<comment type="caution">
    <text evidence="1">The sequence shown here is derived from an EMBL/GenBank/DDBJ whole genome shotgun (WGS) entry which is preliminary data.</text>
</comment>
<gene>
    <name evidence="1" type="ORF">CEPIT_LOCUS31991</name>
</gene>
<protein>
    <submittedName>
        <fullName evidence="1">Uncharacterized protein</fullName>
    </submittedName>
</protein>
<accession>A0AAV0F9J5</accession>
<evidence type="ECO:0000313" key="1">
    <source>
        <dbReference type="EMBL" id="CAH9132205.1"/>
    </source>
</evidence>
<dbReference type="EMBL" id="CAMAPF010000967">
    <property type="protein sequence ID" value="CAH9132205.1"/>
    <property type="molecule type" value="Genomic_DNA"/>
</dbReference>
<keyword evidence="2" id="KW-1185">Reference proteome</keyword>
<sequence>MHNLQYYLFSLLRIGQEWLPVYFSFPFNFNRAESHLPLNYSTGFVSSSARDSLRKKLWPVNISGDRIRLDGLVPPPPVIVSEDSIGEFSVNDVRKILRSSQTEKVR</sequence>
<name>A0AAV0F9J5_9ASTE</name>